<dbReference type="KEGG" id="kox:KOX_16425"/>
<dbReference type="AlphaFoldDB" id="A0A0H3HBW8"/>
<evidence type="ECO:0000256" key="1">
    <source>
        <dbReference type="ARBA" id="ARBA00006484"/>
    </source>
</evidence>
<dbReference type="PATRIC" id="fig|1006551.4.peg.3293"/>
<dbReference type="PRINTS" id="PR00081">
    <property type="entry name" value="GDHRDH"/>
</dbReference>
<name>A0A0H3HBW8_KLEM8</name>
<accession>A0A0H3HBW8</accession>
<dbReference type="PANTHER" id="PTHR42879:SF6">
    <property type="entry name" value="NADPH-DEPENDENT REDUCTASE BACG"/>
    <property type="match status" value="1"/>
</dbReference>
<dbReference type="HOGENOM" id="CLU_010194_1_2_6"/>
<dbReference type="PANTHER" id="PTHR42879">
    <property type="entry name" value="3-OXOACYL-(ACYL-CARRIER-PROTEIN) REDUCTASE"/>
    <property type="match status" value="1"/>
</dbReference>
<sequence length="261" mass="27299">MDFQIQQRVALVCGAGSGLGQAIALSLAQEGVKVAVTGRSAEKLAQTVERITLLGGTARAWRLDLAAPEQFDRVIADIRERWGDIDILVNNSGGPPPAPAQGTDGAVWQQQFSVMVASLIQLTDKLLPAMRSRGWGRIITTTSSGVITPIPGLALSNALRMSLLGWSKTLASEVAGDGVTVNVMVPGRIATDRVSQLDALKAQRENSSAEAVAEKSRQSIPAGRYGEPQEYGAVAAFLASQPAGYITGAVIRVDGGLIGAI</sequence>
<reference evidence="3 4" key="1">
    <citation type="journal article" date="2012" name="J. Bacteriol.">
        <title>Complete genome sequence of Klebsiella oxytoca KCTC 1686, used in production of 2,3-butanediol.</title>
        <authorList>
            <person name="Shin S.H."/>
            <person name="Kim S."/>
            <person name="Kim J.Y."/>
            <person name="Lee S."/>
            <person name="Um Y."/>
            <person name="Oh M.K."/>
            <person name="Kim Y.R."/>
            <person name="Lee J."/>
            <person name="Yang K.S."/>
        </authorList>
    </citation>
    <scope>NUCLEOTIDE SEQUENCE [LARGE SCALE GENOMIC DNA]</scope>
    <source>
        <strain evidence="4">ATCC 8724 / DSM 4798 / JCM 20051 / NBRC 3318 / NRRL B-199 / KCTC 1686</strain>
    </source>
</reference>
<dbReference type="Gene3D" id="3.40.50.720">
    <property type="entry name" value="NAD(P)-binding Rossmann-like Domain"/>
    <property type="match status" value="1"/>
</dbReference>
<dbReference type="InterPro" id="IPR036291">
    <property type="entry name" value="NAD(P)-bd_dom_sf"/>
</dbReference>
<evidence type="ECO:0000313" key="3">
    <source>
        <dbReference type="EMBL" id="AEX05007.1"/>
    </source>
</evidence>
<organism evidence="3 4">
    <name type="scientific">Klebsiella michiganensis (strain ATCC 8724 / DSM 4798 / JCM 20051 / NBRC 3318 / NRRL B-199 / KCTC 1686 / BUCSAV 143 / CCM 1901)</name>
    <dbReference type="NCBI Taxonomy" id="1006551"/>
    <lineage>
        <taxon>Bacteria</taxon>
        <taxon>Pseudomonadati</taxon>
        <taxon>Pseudomonadota</taxon>
        <taxon>Gammaproteobacteria</taxon>
        <taxon>Enterobacterales</taxon>
        <taxon>Enterobacteriaceae</taxon>
        <taxon>Klebsiella/Raoultella group</taxon>
        <taxon>Klebsiella</taxon>
    </lineage>
</organism>
<dbReference type="InterPro" id="IPR002347">
    <property type="entry name" value="SDR_fam"/>
</dbReference>
<dbReference type="EMBL" id="CP003218">
    <property type="protein sequence ID" value="AEX05007.1"/>
    <property type="molecule type" value="Genomic_DNA"/>
</dbReference>
<dbReference type="FunFam" id="3.40.50.720:FF:000084">
    <property type="entry name" value="Short-chain dehydrogenase reductase"/>
    <property type="match status" value="1"/>
</dbReference>
<protein>
    <submittedName>
        <fullName evidence="3">Oxidoreductase, short chain dehydrogenase/reductase family protein</fullName>
    </submittedName>
</protein>
<dbReference type="Pfam" id="PF13561">
    <property type="entry name" value="adh_short_C2"/>
    <property type="match status" value="1"/>
</dbReference>
<gene>
    <name evidence="3" type="ordered locus">KOX_16425</name>
</gene>
<dbReference type="InterPro" id="IPR050259">
    <property type="entry name" value="SDR"/>
</dbReference>
<dbReference type="CDD" id="cd05344">
    <property type="entry name" value="BKR_like_SDR_like"/>
    <property type="match status" value="1"/>
</dbReference>
<dbReference type="SUPFAM" id="SSF51735">
    <property type="entry name" value="NAD(P)-binding Rossmann-fold domains"/>
    <property type="match status" value="1"/>
</dbReference>
<dbReference type="Proteomes" id="UP000007843">
    <property type="component" value="Chromosome"/>
</dbReference>
<evidence type="ECO:0000313" key="4">
    <source>
        <dbReference type="Proteomes" id="UP000007843"/>
    </source>
</evidence>
<comment type="similarity">
    <text evidence="1">Belongs to the short-chain dehydrogenases/reductases (SDR) family.</text>
</comment>
<comment type="subunit">
    <text evidence="2">Homotetramer.</text>
</comment>
<dbReference type="RefSeq" id="WP_014228700.1">
    <property type="nucleotide sequence ID" value="NC_016612.1"/>
</dbReference>
<proteinExistence type="inferred from homology"/>
<evidence type="ECO:0000256" key="2">
    <source>
        <dbReference type="ARBA" id="ARBA00011881"/>
    </source>
</evidence>